<evidence type="ECO:0000313" key="3">
    <source>
        <dbReference type="Proteomes" id="UP001374803"/>
    </source>
</evidence>
<reference evidence="2" key="1">
    <citation type="submission" date="2021-12" db="EMBL/GenBank/DDBJ databases">
        <title>Discovery of the Pendulisporaceae a myxobacterial family with distinct sporulation behavior and unique specialized metabolism.</title>
        <authorList>
            <person name="Garcia R."/>
            <person name="Popoff A."/>
            <person name="Bader C.D."/>
            <person name="Loehr J."/>
            <person name="Walesch S."/>
            <person name="Walt C."/>
            <person name="Boldt J."/>
            <person name="Bunk B."/>
            <person name="Haeckl F.J.F.P.J."/>
            <person name="Gunesch A.P."/>
            <person name="Birkelbach J."/>
            <person name="Nuebel U."/>
            <person name="Pietschmann T."/>
            <person name="Bach T."/>
            <person name="Mueller R."/>
        </authorList>
    </citation>
    <scope>NUCLEOTIDE SEQUENCE</scope>
    <source>
        <strain evidence="2">MSr11367</strain>
    </source>
</reference>
<sequence>MKIRTRATSAFGALAALAIIVPISATSSATDWRRTTEAHGTLAGRDVSLSVEHIGTNFEVDVLLLDPRVNDYDDLTVDVHAPGRPDEHLEAQLAKRFNHEIYGMRTSTTYVDVGMDERRAVSVDLTWTKGGMLVGRTTVTADAI</sequence>
<protein>
    <submittedName>
        <fullName evidence="2">Uncharacterized protein</fullName>
    </submittedName>
</protein>
<proteinExistence type="predicted"/>
<dbReference type="Proteomes" id="UP001374803">
    <property type="component" value="Chromosome"/>
</dbReference>
<evidence type="ECO:0000313" key="2">
    <source>
        <dbReference type="EMBL" id="WXB04836.1"/>
    </source>
</evidence>
<feature type="chain" id="PRO_5046135204" evidence="1">
    <location>
        <begin position="30"/>
        <end position="144"/>
    </location>
</feature>
<keyword evidence="3" id="KW-1185">Reference proteome</keyword>
<keyword evidence="1" id="KW-0732">Signal</keyword>
<evidence type="ECO:0000256" key="1">
    <source>
        <dbReference type="SAM" id="SignalP"/>
    </source>
</evidence>
<feature type="signal peptide" evidence="1">
    <location>
        <begin position="1"/>
        <end position="29"/>
    </location>
</feature>
<accession>A0ABZ2L1M6</accession>
<dbReference type="EMBL" id="CP089983">
    <property type="protein sequence ID" value="WXB04836.1"/>
    <property type="molecule type" value="Genomic_DNA"/>
</dbReference>
<gene>
    <name evidence="2" type="ORF">LVJ94_49085</name>
</gene>
<organism evidence="2 3">
    <name type="scientific">Pendulispora rubella</name>
    <dbReference type="NCBI Taxonomy" id="2741070"/>
    <lineage>
        <taxon>Bacteria</taxon>
        <taxon>Pseudomonadati</taxon>
        <taxon>Myxococcota</taxon>
        <taxon>Myxococcia</taxon>
        <taxon>Myxococcales</taxon>
        <taxon>Sorangiineae</taxon>
        <taxon>Pendulisporaceae</taxon>
        <taxon>Pendulispora</taxon>
    </lineage>
</organism>
<dbReference type="RefSeq" id="WP_394834478.1">
    <property type="nucleotide sequence ID" value="NZ_CP089929.1"/>
</dbReference>
<name>A0ABZ2L1M6_9BACT</name>